<name>A0A1B8R3Y2_RHILT</name>
<accession>A0A1B8R3Y2</accession>
<dbReference type="RefSeq" id="WP_065277714.1">
    <property type="nucleotide sequence ID" value="NZ_MAMO01000168.1"/>
</dbReference>
<dbReference type="GO" id="GO:0008237">
    <property type="term" value="F:metallopeptidase activity"/>
    <property type="evidence" value="ECO:0007669"/>
    <property type="project" value="UniProtKB-KW"/>
</dbReference>
<keyword evidence="1" id="KW-0482">Metalloprotease</keyword>
<comment type="similarity">
    <text evidence="1">Belongs to the peptidase M81 family.</text>
</comment>
<proteinExistence type="inferred from homology"/>
<reference evidence="4" key="1">
    <citation type="journal article" date="2015" name="BMC Genomics">
        <title>Transcriptome profiling of a Rhizobium leguminosarum bv. trifolii rosR mutant reveals the role of the transcriptional regulator RosR in motility, synthesis of cell-surface components, and other cellular processes.</title>
        <authorList>
            <person name="Rachwal K."/>
            <person name="Matczynska E."/>
            <person name="Janczarek M."/>
        </authorList>
    </citation>
    <scope>NUCLEOTIDE SEQUENCE</scope>
    <source>
        <strain evidence="4">Rt24.2</strain>
    </source>
</reference>
<feature type="domain" description="Microcystin LR degradation protein MlrC N-terminal" evidence="3">
    <location>
        <begin position="4"/>
        <end position="294"/>
    </location>
</feature>
<comment type="function">
    <text evidence="1">Involved in peptidolytic degradation of cyclic heptapeptide hepatotoxin microcystin (MC).</text>
</comment>
<evidence type="ECO:0000259" key="3">
    <source>
        <dbReference type="Pfam" id="PF07364"/>
    </source>
</evidence>
<reference evidence="4" key="2">
    <citation type="journal article" date="2016" name="Front. Microbiol.">
        <title>The Regulatory Protein RosR Affects Rhizobium leguminosarum bv. trifolii Protein Profiles, Cell Surface Properties, and Symbiosis with Clover.</title>
        <authorList>
            <person name="Rachwal K."/>
            <person name="Boguszewska A."/>
            <person name="Kopcinska J."/>
            <person name="Karas M."/>
            <person name="Tchorzewski M."/>
            <person name="Janczarek M."/>
        </authorList>
    </citation>
    <scope>NUCLEOTIDE SEQUENCE</scope>
    <source>
        <strain evidence="4">Rt24.2</strain>
    </source>
</reference>
<dbReference type="InterPro" id="IPR015995">
    <property type="entry name" value="MlrC_N"/>
</dbReference>
<keyword evidence="1" id="KW-0479">Metal-binding</keyword>
<dbReference type="Pfam" id="PF07364">
    <property type="entry name" value="DUF1485"/>
    <property type="match status" value="1"/>
</dbReference>
<sequence length="498" mass="52379">MGFRVALIEFSHEGNTFTIRSTPIEAFHASRYFQGAEIVTKMRGTNSEIGGALDLAEERGWEVVPILAAHAQPGGTVTEAARRTITADVVRDLEAAGRIDGIFVALHGAMVTETSEDGESQFLAAIRSVVGADLPIAVTLDLHANIFDAMAGLADIAVSFRTYPHIDMRERGREACTLLHAAMAGETAPRLLVARPPMLAGCDDGRTTEDGPMCRLLEDAAREMMTPGILNVSVNAGFTDADVWAAGPSVLVNYDARIASTVTAQAAADRICARIWDFRDDWARPIPLRDCIARLKAHNSTDKPIVVADFSDNPGSGGYGDSTTLLSALLDAGLGNIALGVLYDPEAADLLASAGVGAECTILLGGKTDPGTGGGPIEVTGTVAAISDGAFAFEGPMFTGLPGTLGRSVSFQVGGIEVLIASENQQMLDANIFRALGIEPAAKTVLAVKSMHHSRGAFAPLASEILVTDAGGLCSPDLTRRSYRNIRRPIFPLDPING</sequence>
<dbReference type="Pfam" id="PF07171">
    <property type="entry name" value="MlrC_C"/>
    <property type="match status" value="1"/>
</dbReference>
<dbReference type="InterPro" id="IPR009197">
    <property type="entry name" value="MlrC"/>
</dbReference>
<keyword evidence="1" id="KW-0645">Protease</keyword>
<dbReference type="PIRSF" id="PIRSF012702">
    <property type="entry name" value="UCP012702"/>
    <property type="match status" value="1"/>
</dbReference>
<protein>
    <recommendedName>
        <fullName evidence="1">Microcystinase C</fullName>
        <shortName evidence="1">MlrC</shortName>
    </recommendedName>
</protein>
<evidence type="ECO:0000313" key="4">
    <source>
        <dbReference type="EMBL" id="AOO93804.1"/>
    </source>
</evidence>
<dbReference type="GO" id="GO:0046872">
    <property type="term" value="F:metal ion binding"/>
    <property type="evidence" value="ECO:0007669"/>
    <property type="project" value="UniProtKB-KW"/>
</dbReference>
<evidence type="ECO:0000256" key="1">
    <source>
        <dbReference type="PIRNR" id="PIRNR012702"/>
    </source>
</evidence>
<dbReference type="GO" id="GO:0006508">
    <property type="term" value="P:proteolysis"/>
    <property type="evidence" value="ECO:0007669"/>
    <property type="project" value="UniProtKB-KW"/>
</dbReference>
<dbReference type="EMBL" id="KX491440">
    <property type="protein sequence ID" value="AOO93804.1"/>
    <property type="molecule type" value="Genomic_DNA"/>
</dbReference>
<dbReference type="InterPro" id="IPR010799">
    <property type="entry name" value="MlrC_C"/>
</dbReference>
<feature type="domain" description="Microcystin LR degradation protein MlrC C-terminal" evidence="2">
    <location>
        <begin position="307"/>
        <end position="485"/>
    </location>
</feature>
<keyword evidence="1" id="KW-0378">Hydrolase</keyword>
<comment type="cofactor">
    <cofactor evidence="1">
        <name>Zn(2+)</name>
        <dbReference type="ChEBI" id="CHEBI:29105"/>
    </cofactor>
    <text evidence="1">Binds 1 zinc ion per subunit.</text>
</comment>
<evidence type="ECO:0000259" key="2">
    <source>
        <dbReference type="Pfam" id="PF07171"/>
    </source>
</evidence>
<organism evidence="4">
    <name type="scientific">Rhizobium leguminosarum bv. trifolii</name>
    <dbReference type="NCBI Taxonomy" id="386"/>
    <lineage>
        <taxon>Bacteria</taxon>
        <taxon>Pseudomonadati</taxon>
        <taxon>Pseudomonadota</taxon>
        <taxon>Alphaproteobacteria</taxon>
        <taxon>Hyphomicrobiales</taxon>
        <taxon>Rhizobiaceae</taxon>
        <taxon>Rhizobium/Agrobacterium group</taxon>
        <taxon>Rhizobium</taxon>
    </lineage>
</organism>
<dbReference type="AlphaFoldDB" id="A0A1B8R3Y2"/>